<organism evidence="2 3">
    <name type="scientific">Colletotrichum gloeosporioides (strain Cg-14)</name>
    <name type="common">Anthracnose fungus</name>
    <name type="synonym">Glomerella cingulata</name>
    <dbReference type="NCBI Taxonomy" id="1237896"/>
    <lineage>
        <taxon>Eukaryota</taxon>
        <taxon>Fungi</taxon>
        <taxon>Dikarya</taxon>
        <taxon>Ascomycota</taxon>
        <taxon>Pezizomycotina</taxon>
        <taxon>Sordariomycetes</taxon>
        <taxon>Hypocreomycetidae</taxon>
        <taxon>Glomerellales</taxon>
        <taxon>Glomerellaceae</taxon>
        <taxon>Colletotrichum</taxon>
        <taxon>Colletotrichum gloeosporioides species complex</taxon>
    </lineage>
</organism>
<dbReference type="AlphaFoldDB" id="T0K056"/>
<dbReference type="Proteomes" id="UP000015530">
    <property type="component" value="Unassembled WGS sequence"/>
</dbReference>
<dbReference type="HOGENOM" id="CLU_2026543_0_0_1"/>
<feature type="region of interest" description="Disordered" evidence="1">
    <location>
        <begin position="1"/>
        <end position="31"/>
    </location>
</feature>
<gene>
    <name evidence="2" type="ORF">CGLO_16064</name>
</gene>
<comment type="caution">
    <text evidence="2">The sequence shown here is derived from an EMBL/GenBank/DDBJ whole genome shotgun (WGS) entry which is preliminary data.</text>
</comment>
<evidence type="ECO:0000313" key="3">
    <source>
        <dbReference type="Proteomes" id="UP000015530"/>
    </source>
</evidence>
<evidence type="ECO:0008006" key="4">
    <source>
        <dbReference type="Google" id="ProtNLM"/>
    </source>
</evidence>
<evidence type="ECO:0000313" key="2">
    <source>
        <dbReference type="EMBL" id="EQB45109.1"/>
    </source>
</evidence>
<proteinExistence type="predicted"/>
<protein>
    <recommendedName>
        <fullName evidence="4">Suppressor of anucleate metulae protein B</fullName>
    </recommendedName>
</protein>
<feature type="compositionally biased region" description="Polar residues" evidence="1">
    <location>
        <begin position="1"/>
        <end position="10"/>
    </location>
</feature>
<dbReference type="EMBL" id="AMYD01003815">
    <property type="protein sequence ID" value="EQB45109.1"/>
    <property type="molecule type" value="Genomic_DNA"/>
</dbReference>
<sequence length="122" mass="13684">MANDYCNSDNDPLLDTEPKDQSAPRDQSDPKGQCIICGQESTIPKCTMCYIDFICSITCQYSATIDGINAEHSKLCTDKSKITADILFKSIIINQTPTDQKALSDYRFDDFDDHGKRQLVYA</sequence>
<feature type="compositionally biased region" description="Basic and acidic residues" evidence="1">
    <location>
        <begin position="16"/>
        <end position="29"/>
    </location>
</feature>
<evidence type="ECO:0000256" key="1">
    <source>
        <dbReference type="SAM" id="MobiDB-lite"/>
    </source>
</evidence>
<accession>T0K056</accession>
<reference evidence="3" key="1">
    <citation type="journal article" date="2013" name="Mol. Plant Microbe Interact.">
        <title>Global aspects of pacC regulation of pathogenicity genes in Colletotrichum gloeosporioides as revealed by transcriptome analysis.</title>
        <authorList>
            <person name="Alkan N."/>
            <person name="Meng X."/>
            <person name="Friedlander G."/>
            <person name="Reuveni E."/>
            <person name="Sukno S."/>
            <person name="Sherman A."/>
            <person name="Thon M."/>
            <person name="Fluhr R."/>
            <person name="Prusky D."/>
        </authorList>
    </citation>
    <scope>NUCLEOTIDE SEQUENCE [LARGE SCALE GENOMIC DNA]</scope>
    <source>
        <strain evidence="3">Cg-14</strain>
    </source>
</reference>
<name>T0K056_COLGC</name>
<dbReference type="OrthoDB" id="4826660at2759"/>